<dbReference type="SUPFAM" id="SSF53474">
    <property type="entry name" value="alpha/beta-Hydrolases"/>
    <property type="match status" value="1"/>
</dbReference>
<feature type="transmembrane region" description="Helical" evidence="1">
    <location>
        <begin position="6"/>
        <end position="29"/>
    </location>
</feature>
<dbReference type="EMBL" id="JACHXW010000008">
    <property type="protein sequence ID" value="MBB3153018.1"/>
    <property type="molecule type" value="Genomic_DNA"/>
</dbReference>
<evidence type="ECO:0000256" key="1">
    <source>
        <dbReference type="SAM" id="Phobius"/>
    </source>
</evidence>
<dbReference type="GO" id="GO:0008236">
    <property type="term" value="F:serine-type peptidase activity"/>
    <property type="evidence" value="ECO:0007669"/>
    <property type="project" value="InterPro"/>
</dbReference>
<keyword evidence="4" id="KW-1185">Reference proteome</keyword>
<evidence type="ECO:0000259" key="2">
    <source>
        <dbReference type="Pfam" id="PF00326"/>
    </source>
</evidence>
<dbReference type="InterPro" id="IPR001375">
    <property type="entry name" value="Peptidase_S9_cat"/>
</dbReference>
<sequence length="338" mass="37188">MPWYTIGIGIAGLAVLLVVLLTAISYYFYNIAIKRNAKDFLSGNPDLAQIQSDGNEAEGPSSLAGAFESAPMVETGAEWVEKQSYETLRITSHDGLRLVGYYLAAKNPTNHIVILAHGYSAQGKDMGIIAKFYYEKLGFNVLMPDDRGHGSSDGNYIGFGWPDRKDYLQWIGKMLEVVGARAQIALHGISMGGATVMMVSGEQLPKQVKVIVEDCGYTSVHDQLRYQLKRIYKLPAFPILSATSLLTRLLAGYRFKEASALTQLEKNKLPTLFIHGSEDTFVPVEMVWRLYEACKADKACYIAEGAGHGLAYATNTPAYEQAVVDFIGRHMRVGQSPA</sequence>
<dbReference type="Pfam" id="PF00326">
    <property type="entry name" value="Peptidase_S9"/>
    <property type="match status" value="1"/>
</dbReference>
<dbReference type="RefSeq" id="WP_183563805.1">
    <property type="nucleotide sequence ID" value="NZ_CBCSLB010000015.1"/>
</dbReference>
<keyword evidence="1" id="KW-0472">Membrane</keyword>
<protein>
    <recommendedName>
        <fullName evidence="2">Peptidase S9 prolyl oligopeptidase catalytic domain-containing protein</fullName>
    </recommendedName>
</protein>
<gene>
    <name evidence="3" type="ORF">FHS16_003077</name>
</gene>
<keyword evidence="1" id="KW-0812">Transmembrane</keyword>
<evidence type="ECO:0000313" key="4">
    <source>
        <dbReference type="Proteomes" id="UP000518605"/>
    </source>
</evidence>
<dbReference type="PANTHER" id="PTHR43358:SF4">
    <property type="entry name" value="ALPHA_BETA HYDROLASE FOLD-1 DOMAIN-CONTAINING PROTEIN"/>
    <property type="match status" value="1"/>
</dbReference>
<evidence type="ECO:0000313" key="3">
    <source>
        <dbReference type="EMBL" id="MBB3153018.1"/>
    </source>
</evidence>
<dbReference type="GO" id="GO:0006508">
    <property type="term" value="P:proteolysis"/>
    <property type="evidence" value="ECO:0007669"/>
    <property type="project" value="InterPro"/>
</dbReference>
<name>A0A7W5C8D4_9BACL</name>
<feature type="domain" description="Peptidase S9 prolyl oligopeptidase catalytic" evidence="2">
    <location>
        <begin position="165"/>
        <end position="331"/>
    </location>
</feature>
<reference evidence="3 4" key="1">
    <citation type="submission" date="2020-08" db="EMBL/GenBank/DDBJ databases">
        <title>Genomic Encyclopedia of Type Strains, Phase III (KMG-III): the genomes of soil and plant-associated and newly described type strains.</title>
        <authorList>
            <person name="Whitman W."/>
        </authorList>
    </citation>
    <scope>NUCLEOTIDE SEQUENCE [LARGE SCALE GENOMIC DNA]</scope>
    <source>
        <strain evidence="3 4">CECT 8234</strain>
    </source>
</reference>
<proteinExistence type="predicted"/>
<dbReference type="InterPro" id="IPR029058">
    <property type="entry name" value="AB_hydrolase_fold"/>
</dbReference>
<organism evidence="3 4">
    <name type="scientific">Paenibacillus endophyticus</name>
    <dbReference type="NCBI Taxonomy" id="1294268"/>
    <lineage>
        <taxon>Bacteria</taxon>
        <taxon>Bacillati</taxon>
        <taxon>Bacillota</taxon>
        <taxon>Bacilli</taxon>
        <taxon>Bacillales</taxon>
        <taxon>Paenibacillaceae</taxon>
        <taxon>Paenibacillus</taxon>
    </lineage>
</organism>
<dbReference type="Gene3D" id="3.40.50.1820">
    <property type="entry name" value="alpha/beta hydrolase"/>
    <property type="match status" value="1"/>
</dbReference>
<dbReference type="Proteomes" id="UP000518605">
    <property type="component" value="Unassembled WGS sequence"/>
</dbReference>
<dbReference type="AlphaFoldDB" id="A0A7W5C8D4"/>
<accession>A0A7W5C8D4</accession>
<keyword evidence="1" id="KW-1133">Transmembrane helix</keyword>
<dbReference type="PANTHER" id="PTHR43358">
    <property type="entry name" value="ALPHA/BETA-HYDROLASE"/>
    <property type="match status" value="1"/>
</dbReference>
<comment type="caution">
    <text evidence="3">The sequence shown here is derived from an EMBL/GenBank/DDBJ whole genome shotgun (WGS) entry which is preliminary data.</text>
</comment>
<dbReference type="InterPro" id="IPR052920">
    <property type="entry name" value="DNA-binding_regulatory"/>
</dbReference>